<feature type="region of interest" description="Disordered" evidence="1">
    <location>
        <begin position="63"/>
        <end position="83"/>
    </location>
</feature>
<evidence type="ECO:0000313" key="2">
    <source>
        <dbReference type="EMBL" id="KAK2071622.1"/>
    </source>
</evidence>
<comment type="caution">
    <text evidence="2">The sequence shown here is derived from an EMBL/GenBank/DDBJ whole genome shotgun (WGS) entry which is preliminary data.</text>
</comment>
<sequence length="214" mass="23223">MAPTRGPRRSTSDLGKRTSLVWLPAREYDAVCPFWQANYVWSPVPVDASIPIEQTSFIYHLGADDDDDDYDKDDKDDDEAMTDSDTTTVAAAAAAAAADHPLGGCHQRSEPTPDALLAVAAAAEGLVDGVPDAASYTVVRAAEDKATRRRRPARHMDDDFLPEKLEVPQGLRCGADVLRGPAGKAKFACRLSLNLEMELELKVHIHGTVQLELL</sequence>
<dbReference type="Proteomes" id="UP001217918">
    <property type="component" value="Unassembled WGS sequence"/>
</dbReference>
<feature type="compositionally biased region" description="Acidic residues" evidence="1">
    <location>
        <begin position="64"/>
        <end position="82"/>
    </location>
</feature>
<proteinExistence type="predicted"/>
<accession>A0AAD9I7C6</accession>
<keyword evidence="3" id="KW-1185">Reference proteome</keyword>
<evidence type="ECO:0000256" key="1">
    <source>
        <dbReference type="SAM" id="MobiDB-lite"/>
    </source>
</evidence>
<dbReference type="EMBL" id="JAQQPM010000005">
    <property type="protein sequence ID" value="KAK2071622.1"/>
    <property type="molecule type" value="Genomic_DNA"/>
</dbReference>
<dbReference type="AlphaFoldDB" id="A0AAD9I7C6"/>
<reference evidence="2" key="1">
    <citation type="journal article" date="2023" name="Mol. Plant Microbe Interact.">
        <title>Elucidating the Obligate Nature and Biological Capacity of an Invasive Fungal Corn Pathogen.</title>
        <authorList>
            <person name="MacCready J.S."/>
            <person name="Roggenkamp E.M."/>
            <person name="Gdanetz K."/>
            <person name="Chilvers M.I."/>
        </authorList>
    </citation>
    <scope>NUCLEOTIDE SEQUENCE</scope>
    <source>
        <strain evidence="2">PM02</strain>
    </source>
</reference>
<organism evidence="2 3">
    <name type="scientific">Phyllachora maydis</name>
    <dbReference type="NCBI Taxonomy" id="1825666"/>
    <lineage>
        <taxon>Eukaryota</taxon>
        <taxon>Fungi</taxon>
        <taxon>Dikarya</taxon>
        <taxon>Ascomycota</taxon>
        <taxon>Pezizomycotina</taxon>
        <taxon>Sordariomycetes</taxon>
        <taxon>Sordariomycetidae</taxon>
        <taxon>Phyllachorales</taxon>
        <taxon>Phyllachoraceae</taxon>
        <taxon>Phyllachora</taxon>
    </lineage>
</organism>
<name>A0AAD9I7C6_9PEZI</name>
<gene>
    <name evidence="2" type="ORF">P8C59_006030</name>
</gene>
<protein>
    <submittedName>
        <fullName evidence="2">Uncharacterized protein</fullName>
    </submittedName>
</protein>
<evidence type="ECO:0000313" key="3">
    <source>
        <dbReference type="Proteomes" id="UP001217918"/>
    </source>
</evidence>